<accession>A0AAJ0HL55</accession>
<organism evidence="1 2">
    <name type="scientific">Lasiosphaeria hispida</name>
    <dbReference type="NCBI Taxonomy" id="260671"/>
    <lineage>
        <taxon>Eukaryota</taxon>
        <taxon>Fungi</taxon>
        <taxon>Dikarya</taxon>
        <taxon>Ascomycota</taxon>
        <taxon>Pezizomycotina</taxon>
        <taxon>Sordariomycetes</taxon>
        <taxon>Sordariomycetidae</taxon>
        <taxon>Sordariales</taxon>
        <taxon>Lasiosphaeriaceae</taxon>
        <taxon>Lasiosphaeria</taxon>
    </lineage>
</organism>
<gene>
    <name evidence="1" type="ORF">B0T25DRAFT_141638</name>
</gene>
<sequence length="255" mass="28298">MTARYHYHSARISYTIRPAYTNNAFQEQHTTTTRPPGGYATAAVCKPGCRDAACKASRITYIVHRCALRPALRSSGSAAVSTQPSPERSQAQRFMMLLQAISQGCGCSTAHCISDRLIGPVRAAAVQLRCGDAGQHQLGMYMLCSTSRGQLRVRWRAEGRDVAVNDKIRETGPSFTAAAGPWRPHDEREREVLAEVAQSRRTHCSTTHAELMELARDARRWQHGDWTGIAAEPLAGKNIYIDRGHYVQNHIALRE</sequence>
<proteinExistence type="predicted"/>
<evidence type="ECO:0000313" key="2">
    <source>
        <dbReference type="Proteomes" id="UP001275084"/>
    </source>
</evidence>
<dbReference type="Proteomes" id="UP001275084">
    <property type="component" value="Unassembled WGS sequence"/>
</dbReference>
<dbReference type="EMBL" id="JAUIQD010000003">
    <property type="protein sequence ID" value="KAK3356912.1"/>
    <property type="molecule type" value="Genomic_DNA"/>
</dbReference>
<protein>
    <submittedName>
        <fullName evidence="1">Uncharacterized protein</fullName>
    </submittedName>
</protein>
<name>A0AAJ0HL55_9PEZI</name>
<dbReference type="AlphaFoldDB" id="A0AAJ0HL55"/>
<evidence type="ECO:0000313" key="1">
    <source>
        <dbReference type="EMBL" id="KAK3356912.1"/>
    </source>
</evidence>
<reference evidence="1" key="2">
    <citation type="submission" date="2023-06" db="EMBL/GenBank/DDBJ databases">
        <authorList>
            <consortium name="Lawrence Berkeley National Laboratory"/>
            <person name="Haridas S."/>
            <person name="Hensen N."/>
            <person name="Bonometti L."/>
            <person name="Westerberg I."/>
            <person name="Brannstrom I.O."/>
            <person name="Guillou S."/>
            <person name="Cros-Aarteil S."/>
            <person name="Calhoun S."/>
            <person name="Kuo A."/>
            <person name="Mondo S."/>
            <person name="Pangilinan J."/>
            <person name="Riley R."/>
            <person name="Labutti K."/>
            <person name="Andreopoulos B."/>
            <person name="Lipzen A."/>
            <person name="Chen C."/>
            <person name="Yanf M."/>
            <person name="Daum C."/>
            <person name="Ng V."/>
            <person name="Clum A."/>
            <person name="Steindorff A."/>
            <person name="Ohm R."/>
            <person name="Martin F."/>
            <person name="Silar P."/>
            <person name="Natvig D."/>
            <person name="Lalanne C."/>
            <person name="Gautier V."/>
            <person name="Ament-Velasquez S.L."/>
            <person name="Kruys A."/>
            <person name="Hutchinson M.I."/>
            <person name="Powell A.J."/>
            <person name="Barry K."/>
            <person name="Miller A.N."/>
            <person name="Grigoriev I.V."/>
            <person name="Debuchy R."/>
            <person name="Gladieux P."/>
            <person name="Thoren M.H."/>
            <person name="Johannesson H."/>
        </authorList>
    </citation>
    <scope>NUCLEOTIDE SEQUENCE</scope>
    <source>
        <strain evidence="1">CBS 955.72</strain>
    </source>
</reference>
<keyword evidence="2" id="KW-1185">Reference proteome</keyword>
<comment type="caution">
    <text evidence="1">The sequence shown here is derived from an EMBL/GenBank/DDBJ whole genome shotgun (WGS) entry which is preliminary data.</text>
</comment>
<reference evidence="1" key="1">
    <citation type="journal article" date="2023" name="Mol. Phylogenet. Evol.">
        <title>Genome-scale phylogeny and comparative genomics of the fungal order Sordariales.</title>
        <authorList>
            <person name="Hensen N."/>
            <person name="Bonometti L."/>
            <person name="Westerberg I."/>
            <person name="Brannstrom I.O."/>
            <person name="Guillou S."/>
            <person name="Cros-Aarteil S."/>
            <person name="Calhoun S."/>
            <person name="Haridas S."/>
            <person name="Kuo A."/>
            <person name="Mondo S."/>
            <person name="Pangilinan J."/>
            <person name="Riley R."/>
            <person name="LaButti K."/>
            <person name="Andreopoulos B."/>
            <person name="Lipzen A."/>
            <person name="Chen C."/>
            <person name="Yan M."/>
            <person name="Daum C."/>
            <person name="Ng V."/>
            <person name="Clum A."/>
            <person name="Steindorff A."/>
            <person name="Ohm R.A."/>
            <person name="Martin F."/>
            <person name="Silar P."/>
            <person name="Natvig D.O."/>
            <person name="Lalanne C."/>
            <person name="Gautier V."/>
            <person name="Ament-Velasquez S.L."/>
            <person name="Kruys A."/>
            <person name="Hutchinson M.I."/>
            <person name="Powell A.J."/>
            <person name="Barry K."/>
            <person name="Miller A.N."/>
            <person name="Grigoriev I.V."/>
            <person name="Debuchy R."/>
            <person name="Gladieux P."/>
            <person name="Hiltunen Thoren M."/>
            <person name="Johannesson H."/>
        </authorList>
    </citation>
    <scope>NUCLEOTIDE SEQUENCE</scope>
    <source>
        <strain evidence="1">CBS 955.72</strain>
    </source>
</reference>